<dbReference type="InterPro" id="IPR009959">
    <property type="entry name" value="Cyclase_SnoaL-like"/>
</dbReference>
<dbReference type="Proteomes" id="UP001058003">
    <property type="component" value="Chromosome"/>
</dbReference>
<dbReference type="EMBL" id="CP073767">
    <property type="protein sequence ID" value="UWZ58424.1"/>
    <property type="molecule type" value="Genomic_DNA"/>
</dbReference>
<dbReference type="RefSeq" id="WP_033367831.1">
    <property type="nucleotide sequence ID" value="NZ_CP073767.1"/>
</dbReference>
<accession>A0A9Q9ILM5</accession>
<evidence type="ECO:0000313" key="2">
    <source>
        <dbReference type="Proteomes" id="UP001058003"/>
    </source>
</evidence>
<name>A0A9Q9ILM5_9ACTN</name>
<dbReference type="GO" id="GO:0030638">
    <property type="term" value="P:polyketide metabolic process"/>
    <property type="evidence" value="ECO:0007669"/>
    <property type="project" value="InterPro"/>
</dbReference>
<organism evidence="1 2">
    <name type="scientific">Dactylosporangium aurantiacum</name>
    <dbReference type="NCBI Taxonomy" id="35754"/>
    <lineage>
        <taxon>Bacteria</taxon>
        <taxon>Bacillati</taxon>
        <taxon>Actinomycetota</taxon>
        <taxon>Actinomycetes</taxon>
        <taxon>Micromonosporales</taxon>
        <taxon>Micromonosporaceae</taxon>
        <taxon>Dactylosporangium</taxon>
    </lineage>
</organism>
<dbReference type="InterPro" id="IPR032710">
    <property type="entry name" value="NTF2-like_dom_sf"/>
</dbReference>
<gene>
    <name evidence="1" type="ORF">Daura_20950</name>
</gene>
<sequence length="142" mass="15062">MSTHKELWDRWIALWNGDLAVADDLLADELRVNSPKLSPAVDPSQIRDRAGAVALIGGVQAMARLRYETVVGPIGDGDHVTGGWAFTGTYHGGMPGAAAPAGTPLTNTGIDILRIEQGRVVEWWSAAENLTLLATLGLIHVG</sequence>
<dbReference type="KEGG" id="daur:Daura_20950"/>
<proteinExistence type="predicted"/>
<protein>
    <submittedName>
        <fullName evidence="1">Ester cyclase</fullName>
    </submittedName>
</protein>
<dbReference type="OrthoDB" id="4153705at2"/>
<dbReference type="Gene3D" id="3.10.450.50">
    <property type="match status" value="1"/>
</dbReference>
<evidence type="ECO:0000313" key="1">
    <source>
        <dbReference type="EMBL" id="UWZ58424.1"/>
    </source>
</evidence>
<dbReference type="SUPFAM" id="SSF54427">
    <property type="entry name" value="NTF2-like"/>
    <property type="match status" value="1"/>
</dbReference>
<reference evidence="1" key="1">
    <citation type="submission" date="2021-04" db="EMBL/GenBank/DDBJ databases">
        <title>Dactylosporangium aurantiacum NRRL B-8018 full assembly.</title>
        <authorList>
            <person name="Hartkoorn R.C."/>
            <person name="Beaudoing E."/>
            <person name="Hot D."/>
        </authorList>
    </citation>
    <scope>NUCLEOTIDE SEQUENCE</scope>
    <source>
        <strain evidence="1">NRRL B-8018</strain>
    </source>
</reference>
<keyword evidence="2" id="KW-1185">Reference proteome</keyword>
<dbReference type="AlphaFoldDB" id="A0A9Q9ILM5"/>
<dbReference type="Pfam" id="PF07366">
    <property type="entry name" value="SnoaL"/>
    <property type="match status" value="1"/>
</dbReference>